<dbReference type="OrthoDB" id="9788689at2"/>
<gene>
    <name evidence="5" type="primary">speB</name>
    <name evidence="5" type="ORF">A5CPEGH6_08160</name>
</gene>
<feature type="binding site" evidence="3">
    <location>
        <position position="269"/>
    </location>
    <ligand>
        <name>Mn(2+)</name>
        <dbReference type="ChEBI" id="CHEBI:29035"/>
        <label>1</label>
    </ligand>
</feature>
<dbReference type="CDD" id="cd11593">
    <property type="entry name" value="Agmatinase-like_2"/>
    <property type="match status" value="1"/>
</dbReference>
<dbReference type="GO" id="GO:0046872">
    <property type="term" value="F:metal ion binding"/>
    <property type="evidence" value="ECO:0007669"/>
    <property type="project" value="UniProtKB-KW"/>
</dbReference>
<dbReference type="Pfam" id="PF00491">
    <property type="entry name" value="Arginase"/>
    <property type="match status" value="1"/>
</dbReference>
<keyword evidence="6" id="KW-1185">Reference proteome</keyword>
<feature type="binding site" evidence="3">
    <location>
        <position position="176"/>
    </location>
    <ligand>
        <name>Mn(2+)</name>
        <dbReference type="ChEBI" id="CHEBI:29035"/>
        <label>1</label>
    </ligand>
</feature>
<dbReference type="SUPFAM" id="SSF52768">
    <property type="entry name" value="Arginase/deacetylase"/>
    <property type="match status" value="1"/>
</dbReference>
<name>A0A4Y1X1H2_9BACT</name>
<evidence type="ECO:0000313" key="5">
    <source>
        <dbReference type="EMBL" id="BBL06178.1"/>
    </source>
</evidence>
<feature type="binding site" evidence="3">
    <location>
        <position position="180"/>
    </location>
    <ligand>
        <name>Mn(2+)</name>
        <dbReference type="ChEBI" id="CHEBI:29035"/>
        <label>1</label>
    </ligand>
</feature>
<dbReference type="PANTHER" id="PTHR11358:SF26">
    <property type="entry name" value="GUANIDINO ACID HYDROLASE, MITOCHONDRIAL"/>
    <property type="match status" value="1"/>
</dbReference>
<dbReference type="Proteomes" id="UP000319374">
    <property type="component" value="Chromosome"/>
</dbReference>
<organism evidence="5 6">
    <name type="scientific">Alistipes dispar</name>
    <dbReference type="NCBI Taxonomy" id="2585119"/>
    <lineage>
        <taxon>Bacteria</taxon>
        <taxon>Pseudomonadati</taxon>
        <taxon>Bacteroidota</taxon>
        <taxon>Bacteroidia</taxon>
        <taxon>Bacteroidales</taxon>
        <taxon>Rikenellaceae</taxon>
        <taxon>Alistipes</taxon>
    </lineage>
</organism>
<keyword evidence="3" id="KW-0464">Manganese</keyword>
<feature type="binding site" evidence="3">
    <location>
        <position position="178"/>
    </location>
    <ligand>
        <name>Mn(2+)</name>
        <dbReference type="ChEBI" id="CHEBI:29035"/>
        <label>1</label>
    </ligand>
</feature>
<dbReference type="PRINTS" id="PR00116">
    <property type="entry name" value="ARGINASE"/>
</dbReference>
<dbReference type="PROSITE" id="PS51409">
    <property type="entry name" value="ARGINASE_2"/>
    <property type="match status" value="1"/>
</dbReference>
<sequence length="350" mass="37752">MECKTFDPDGVGVDNGTYFGLPFDPATAELVLVSAPWDVTVSYGAGAAYAPDAIIEASTQLDFHDPLAPGAWRRGIATADVDYSLQEASQRLRTDAARVIDHLEGGGSPDDEYVVRKVRRVNEGCAAMNANIESQAARWLDAGRIVGLVGGDHSTPYGLIRALGARHAEFGILHIDAHCDLRDAYEGFEFSHASIMFNVLRDVPQAVRIAQVGVRDFSEGEAALAASSERIATFDDLSLAAARFRGETWDDQCRRIVGTLPREVYVSFDIDGLTFENCPHTGTPVSGGLTFNEAVWLLAVLARSGRRIIGFDVVEVCPAPDQRIDAITGARILWKLCGLTLASNAEKAGK</sequence>
<proteinExistence type="inferred from homology"/>
<reference evidence="6" key="1">
    <citation type="submission" date="2019-06" db="EMBL/GenBank/DDBJ databases">
        <title>Alistipes onderdonkii subsp. vulgaris subsp. nov., Alistipes dispar sp. nov. and Alistipes communis sp. nov., isolated from human faeces, and creation of Alistipes onderdonkii subsp. onderdonkii subsp. nov.</title>
        <authorList>
            <person name="Sakamoto M."/>
            <person name="Ikeyama N."/>
            <person name="Ogata Y."/>
            <person name="Suda W."/>
            <person name="Iino T."/>
            <person name="Hattori M."/>
            <person name="Ohkuma M."/>
        </authorList>
    </citation>
    <scope>NUCLEOTIDE SEQUENCE [LARGE SCALE GENOMIC DNA]</scope>
    <source>
        <strain evidence="6">5CPEGH6</strain>
    </source>
</reference>
<protein>
    <submittedName>
        <fullName evidence="5">Agmatinase</fullName>
    </submittedName>
</protein>
<keyword evidence="1 3" id="KW-0479">Metal-binding</keyword>
<dbReference type="GO" id="GO:0033389">
    <property type="term" value="P:putrescine biosynthetic process from arginine, via agmatine"/>
    <property type="evidence" value="ECO:0007669"/>
    <property type="project" value="TreeGrafter"/>
</dbReference>
<feature type="binding site" evidence="3">
    <location>
        <position position="271"/>
    </location>
    <ligand>
        <name>Mn(2+)</name>
        <dbReference type="ChEBI" id="CHEBI:29035"/>
        <label>1</label>
    </ligand>
</feature>
<dbReference type="InterPro" id="IPR023696">
    <property type="entry name" value="Ureohydrolase_dom_sf"/>
</dbReference>
<evidence type="ECO:0000256" key="2">
    <source>
        <dbReference type="ARBA" id="ARBA00022801"/>
    </source>
</evidence>
<dbReference type="EMBL" id="AP019736">
    <property type="protein sequence ID" value="BBL06178.1"/>
    <property type="molecule type" value="Genomic_DNA"/>
</dbReference>
<keyword evidence="2" id="KW-0378">Hydrolase</keyword>
<comment type="cofactor">
    <cofactor evidence="3">
        <name>Mn(2+)</name>
        <dbReference type="ChEBI" id="CHEBI:29035"/>
    </cofactor>
    <text evidence="3">Binds 2 manganese ions per subunit.</text>
</comment>
<dbReference type="KEGG" id="ada:A5CPEGH6_08160"/>
<evidence type="ECO:0000256" key="3">
    <source>
        <dbReference type="PIRSR" id="PIRSR036979-1"/>
    </source>
</evidence>
<dbReference type="PIRSF" id="PIRSF036979">
    <property type="entry name" value="Arginase"/>
    <property type="match status" value="1"/>
</dbReference>
<comment type="similarity">
    <text evidence="4">Belongs to the arginase family.</text>
</comment>
<dbReference type="InterPro" id="IPR006035">
    <property type="entry name" value="Ureohydrolase"/>
</dbReference>
<feature type="binding site" evidence="3">
    <location>
        <position position="153"/>
    </location>
    <ligand>
        <name>Mn(2+)</name>
        <dbReference type="ChEBI" id="CHEBI:29035"/>
        <label>1</label>
    </ligand>
</feature>
<dbReference type="GeneID" id="98672795"/>
<dbReference type="AlphaFoldDB" id="A0A4Y1X1H2"/>
<dbReference type="PANTHER" id="PTHR11358">
    <property type="entry name" value="ARGINASE/AGMATINASE"/>
    <property type="match status" value="1"/>
</dbReference>
<evidence type="ECO:0000256" key="1">
    <source>
        <dbReference type="ARBA" id="ARBA00022723"/>
    </source>
</evidence>
<dbReference type="RefSeq" id="WP_141428019.1">
    <property type="nucleotide sequence ID" value="NZ_AP019736.1"/>
</dbReference>
<dbReference type="Gene3D" id="3.40.800.10">
    <property type="entry name" value="Ureohydrolase domain"/>
    <property type="match status" value="1"/>
</dbReference>
<evidence type="ECO:0000256" key="4">
    <source>
        <dbReference type="PROSITE-ProRule" id="PRU00742"/>
    </source>
</evidence>
<evidence type="ECO:0000313" key="6">
    <source>
        <dbReference type="Proteomes" id="UP000319374"/>
    </source>
</evidence>
<accession>A0A4Y1X1H2</accession>
<dbReference type="GO" id="GO:0008783">
    <property type="term" value="F:agmatinase activity"/>
    <property type="evidence" value="ECO:0007669"/>
    <property type="project" value="TreeGrafter"/>
</dbReference>